<dbReference type="GO" id="GO:0005886">
    <property type="term" value="C:plasma membrane"/>
    <property type="evidence" value="ECO:0007669"/>
    <property type="project" value="UniProtKB-SubCell"/>
</dbReference>
<evidence type="ECO:0000256" key="1">
    <source>
        <dbReference type="ARBA" id="ARBA00004651"/>
    </source>
</evidence>
<reference evidence="11 12" key="1">
    <citation type="submission" date="2023-11" db="EMBL/GenBank/DDBJ databases">
        <title>Halocaridina rubra genome assembly.</title>
        <authorList>
            <person name="Smith C."/>
        </authorList>
    </citation>
    <scope>NUCLEOTIDE SEQUENCE [LARGE SCALE GENOMIC DNA]</scope>
    <source>
        <strain evidence="11">EP-1</strain>
        <tissue evidence="11">Whole</tissue>
    </source>
</reference>
<comment type="caution">
    <text evidence="11">The sequence shown here is derived from an EMBL/GenBank/DDBJ whole genome shotgun (WGS) entry which is preliminary data.</text>
</comment>
<comment type="similarity">
    <text evidence="2">Belongs to the glutamate-gated ion channel (TC 1.A.10.1) family.</text>
</comment>
<gene>
    <name evidence="11" type="ORF">SK128_028321</name>
</gene>
<feature type="transmembrane region" description="Helical" evidence="9">
    <location>
        <begin position="414"/>
        <end position="440"/>
    </location>
</feature>
<evidence type="ECO:0000259" key="10">
    <source>
        <dbReference type="Pfam" id="PF00060"/>
    </source>
</evidence>
<dbReference type="Gene3D" id="1.10.287.70">
    <property type="match status" value="1"/>
</dbReference>
<evidence type="ECO:0000313" key="11">
    <source>
        <dbReference type="EMBL" id="KAK7076226.1"/>
    </source>
</evidence>
<dbReference type="GO" id="GO:0050906">
    <property type="term" value="P:detection of stimulus involved in sensory perception"/>
    <property type="evidence" value="ECO:0007669"/>
    <property type="project" value="UniProtKB-ARBA"/>
</dbReference>
<dbReference type="EMBL" id="JAXCGZ010009770">
    <property type="protein sequence ID" value="KAK7076226.1"/>
    <property type="molecule type" value="Genomic_DNA"/>
</dbReference>
<dbReference type="PANTHER" id="PTHR42643">
    <property type="entry name" value="IONOTROPIC RECEPTOR 20A-RELATED"/>
    <property type="match status" value="1"/>
</dbReference>
<keyword evidence="7" id="KW-0675">Receptor</keyword>
<dbReference type="AlphaFoldDB" id="A0AAN8X4T5"/>
<protein>
    <recommendedName>
        <fullName evidence="10">Ionotropic glutamate receptor C-terminal domain-containing protein</fullName>
    </recommendedName>
</protein>
<dbReference type="GO" id="GO:0015276">
    <property type="term" value="F:ligand-gated monoatomic ion channel activity"/>
    <property type="evidence" value="ECO:0007669"/>
    <property type="project" value="InterPro"/>
</dbReference>
<dbReference type="InterPro" id="IPR052192">
    <property type="entry name" value="Insect_Ionotropic_Sensory_Rcpt"/>
</dbReference>
<feature type="transmembrane region" description="Helical" evidence="9">
    <location>
        <begin position="353"/>
        <end position="371"/>
    </location>
</feature>
<evidence type="ECO:0000256" key="6">
    <source>
        <dbReference type="ARBA" id="ARBA00023136"/>
    </source>
</evidence>
<name>A0AAN8X4T5_HALRR</name>
<proteinExistence type="inferred from homology"/>
<dbReference type="Pfam" id="PF00060">
    <property type="entry name" value="Lig_chan"/>
    <property type="match status" value="1"/>
</dbReference>
<evidence type="ECO:0000256" key="9">
    <source>
        <dbReference type="SAM" id="Phobius"/>
    </source>
</evidence>
<evidence type="ECO:0000256" key="3">
    <source>
        <dbReference type="ARBA" id="ARBA00022475"/>
    </source>
</evidence>
<keyword evidence="12" id="KW-1185">Reference proteome</keyword>
<dbReference type="Gene3D" id="3.40.190.10">
    <property type="entry name" value="Periplasmic binding protein-like II"/>
    <property type="match status" value="1"/>
</dbReference>
<feature type="transmembrane region" description="Helical" evidence="9">
    <location>
        <begin position="383"/>
        <end position="402"/>
    </location>
</feature>
<comment type="subcellular location">
    <subcellularLocation>
        <location evidence="1">Cell membrane</location>
        <topology evidence="1">Multi-pass membrane protein</topology>
    </subcellularLocation>
</comment>
<feature type="domain" description="Ionotropic glutamate receptor C-terminal" evidence="10">
    <location>
        <begin position="352"/>
        <end position="454"/>
    </location>
</feature>
<evidence type="ECO:0000256" key="2">
    <source>
        <dbReference type="ARBA" id="ARBA00008685"/>
    </source>
</evidence>
<dbReference type="InterPro" id="IPR001320">
    <property type="entry name" value="Iontro_rcpt_C"/>
</dbReference>
<accession>A0AAN8X4T5</accession>
<dbReference type="PANTHER" id="PTHR42643:SF39">
    <property type="entry name" value="IONOTROPIC RECEPTOR 56A-RELATED"/>
    <property type="match status" value="1"/>
</dbReference>
<evidence type="ECO:0000256" key="5">
    <source>
        <dbReference type="ARBA" id="ARBA00022989"/>
    </source>
</evidence>
<keyword evidence="6 9" id="KW-0472">Membrane</keyword>
<evidence type="ECO:0000256" key="4">
    <source>
        <dbReference type="ARBA" id="ARBA00022692"/>
    </source>
</evidence>
<dbReference type="SUPFAM" id="SSF53850">
    <property type="entry name" value="Periplasmic binding protein-like II"/>
    <property type="match status" value="1"/>
</dbReference>
<keyword evidence="4 9" id="KW-0812">Transmembrane</keyword>
<evidence type="ECO:0000313" key="12">
    <source>
        <dbReference type="Proteomes" id="UP001381693"/>
    </source>
</evidence>
<keyword evidence="5 9" id="KW-1133">Transmembrane helix</keyword>
<sequence length="505" mass="57013">MKTEYVYSSWHVVIIFNLCMKTLISATFIGSTNLPTRNVFSKQENRNAAVLSVLDKTPCSYILLRRNTTSYDDLTKDLCESKNCQGIAVFEFPPNNDRNATKLNQLLRVIRQIRIRSECAVLIVLNDDPKFLMTLADVSLTQRTLGGSTRFLVVGQLQYQDISYLTTHWIFAMMNTVFIVPSMNLESASWYLYTYLPYSSSENLLAKIGKWTQKKGLILSGGSSVFQEKFTDFHGATVNFTALPYKPYWTDDNLPDGDRVYSGADRQMLEAMASALNFSIYILPVQSWDEVLQRVAERVSFMSPVVHMVLPQRLLRVDFTCTYEHGINIAFAMAKPVLKPQWQSLYYPLSDQVWLYALGVLIITILSFLSVQNGSNLFGEDKSSGIGALVLSVLGSLFGQTFSTRCPTVSSMRVLIAFWLIFVFILGSAYKGNLIAFLVAPRYPPRPETLAELVKVAERVTMPSYGEQFRNFLKSSEFPNFQALGNMLQVGVSVTDGLQLALKYR</sequence>
<organism evidence="11 12">
    <name type="scientific">Halocaridina rubra</name>
    <name type="common">Hawaiian red shrimp</name>
    <dbReference type="NCBI Taxonomy" id="373956"/>
    <lineage>
        <taxon>Eukaryota</taxon>
        <taxon>Metazoa</taxon>
        <taxon>Ecdysozoa</taxon>
        <taxon>Arthropoda</taxon>
        <taxon>Crustacea</taxon>
        <taxon>Multicrustacea</taxon>
        <taxon>Malacostraca</taxon>
        <taxon>Eumalacostraca</taxon>
        <taxon>Eucarida</taxon>
        <taxon>Decapoda</taxon>
        <taxon>Pleocyemata</taxon>
        <taxon>Caridea</taxon>
        <taxon>Atyoidea</taxon>
        <taxon>Atyidae</taxon>
        <taxon>Halocaridina</taxon>
    </lineage>
</organism>
<evidence type="ECO:0000256" key="8">
    <source>
        <dbReference type="ARBA" id="ARBA00023180"/>
    </source>
</evidence>
<evidence type="ECO:0000256" key="7">
    <source>
        <dbReference type="ARBA" id="ARBA00023170"/>
    </source>
</evidence>
<dbReference type="Proteomes" id="UP001381693">
    <property type="component" value="Unassembled WGS sequence"/>
</dbReference>
<keyword evidence="8" id="KW-0325">Glycoprotein</keyword>
<keyword evidence="3" id="KW-1003">Cell membrane</keyword>